<proteinExistence type="predicted"/>
<protein>
    <submittedName>
        <fullName evidence="1">Uncharacterized protein</fullName>
    </submittedName>
</protein>
<dbReference type="RefSeq" id="WP_168836107.1">
    <property type="nucleotide sequence ID" value="NZ_JABAIK010000007.1"/>
</dbReference>
<gene>
    <name evidence="1" type="ORF">HGP28_08955</name>
</gene>
<sequence length="60" mass="6953">MNEYVPLTEDEALELIIEYLLTQKLTSNNGRKSREAVQPDEALELLRVNTDHLKEEGIIR</sequence>
<keyword evidence="2" id="KW-1185">Reference proteome</keyword>
<reference evidence="1 2" key="1">
    <citation type="submission" date="2020-04" db="EMBL/GenBank/DDBJ databases">
        <title>Vibrio sp. SM6, a novel species isolated from seawater.</title>
        <authorList>
            <person name="Wang X."/>
        </authorList>
    </citation>
    <scope>NUCLEOTIDE SEQUENCE [LARGE SCALE GENOMIC DNA]</scope>
    <source>
        <strain evidence="1 2">SM6</strain>
    </source>
</reference>
<accession>A0A7X8YGY4</accession>
<evidence type="ECO:0000313" key="2">
    <source>
        <dbReference type="Proteomes" id="UP000535589"/>
    </source>
</evidence>
<dbReference type="AlphaFoldDB" id="A0A7X8YGY4"/>
<comment type="caution">
    <text evidence="1">The sequence shown here is derived from an EMBL/GenBank/DDBJ whole genome shotgun (WGS) entry which is preliminary data.</text>
</comment>
<dbReference type="Proteomes" id="UP000535589">
    <property type="component" value="Unassembled WGS sequence"/>
</dbReference>
<evidence type="ECO:0000313" key="1">
    <source>
        <dbReference type="EMBL" id="NLS13015.1"/>
    </source>
</evidence>
<organism evidence="1 2">
    <name type="scientific">Vibrio agarilyticus</name>
    <dbReference type="NCBI Taxonomy" id="2726741"/>
    <lineage>
        <taxon>Bacteria</taxon>
        <taxon>Pseudomonadati</taxon>
        <taxon>Pseudomonadota</taxon>
        <taxon>Gammaproteobacteria</taxon>
        <taxon>Vibrionales</taxon>
        <taxon>Vibrionaceae</taxon>
        <taxon>Vibrio</taxon>
    </lineage>
</organism>
<dbReference type="EMBL" id="JABAIK010000007">
    <property type="protein sequence ID" value="NLS13015.1"/>
    <property type="molecule type" value="Genomic_DNA"/>
</dbReference>
<name>A0A7X8YGY4_9VIBR</name>